<dbReference type="Pfam" id="PF04752">
    <property type="entry name" value="ChaC"/>
    <property type="match status" value="1"/>
</dbReference>
<keyword evidence="3" id="KW-0808">Transferase</keyword>
<dbReference type="RefSeq" id="WP_161314495.1">
    <property type="nucleotide sequence ID" value="NZ_WTUW01000001.1"/>
</dbReference>
<proteinExistence type="predicted"/>
<comment type="caution">
    <text evidence="3">The sequence shown here is derived from an EMBL/GenBank/DDBJ whole genome shotgun (WGS) entry which is preliminary data.</text>
</comment>
<dbReference type="InterPro" id="IPR013024">
    <property type="entry name" value="GGCT-like"/>
</dbReference>
<organism evidence="3 4">
    <name type="scientific">Sneathiella litorea</name>
    <dbReference type="NCBI Taxonomy" id="2606216"/>
    <lineage>
        <taxon>Bacteria</taxon>
        <taxon>Pseudomonadati</taxon>
        <taxon>Pseudomonadota</taxon>
        <taxon>Alphaproteobacteria</taxon>
        <taxon>Sneathiellales</taxon>
        <taxon>Sneathiellaceae</taxon>
        <taxon>Sneathiella</taxon>
    </lineage>
</organism>
<dbReference type="GO" id="GO:0016740">
    <property type="term" value="F:transferase activity"/>
    <property type="evidence" value="ECO:0007669"/>
    <property type="project" value="UniProtKB-KW"/>
</dbReference>
<dbReference type="SUPFAM" id="SSF110857">
    <property type="entry name" value="Gamma-glutamyl cyclotransferase-like"/>
    <property type="match status" value="1"/>
</dbReference>
<evidence type="ECO:0000313" key="4">
    <source>
        <dbReference type="Proteomes" id="UP000476030"/>
    </source>
</evidence>
<gene>
    <name evidence="3" type="ORF">GQE98_04795</name>
</gene>
<dbReference type="GO" id="GO:0006751">
    <property type="term" value="P:glutathione catabolic process"/>
    <property type="evidence" value="ECO:0007669"/>
    <property type="project" value="InterPro"/>
</dbReference>
<dbReference type="EC" id="4.3.2.7" evidence="1"/>
<dbReference type="GO" id="GO:0005737">
    <property type="term" value="C:cytoplasm"/>
    <property type="evidence" value="ECO:0007669"/>
    <property type="project" value="TreeGrafter"/>
</dbReference>
<protein>
    <recommendedName>
        <fullName evidence="1">glutathione-specific gamma-glutamylcyclotransferase</fullName>
        <ecNumber evidence="1">4.3.2.7</ecNumber>
    </recommendedName>
</protein>
<sequence>MTRKFDLILEPDLPSVDYPLPKLPPDEDLWIFGYGSLMWRPGFDHLGVQDAQLYGYHRAFCVTSVVHRGTAENPGLVLGLDRGGSCRGKGILCPADIREPVIDYLYRREMVTSVYQPRMVRVRLLEDGVMAPALTFVADPAHEQYCGKPSLEEAARIIARAHGRGGPNVEYLKSTLTHLDEFGIADGPLHRIMELIEKGD</sequence>
<dbReference type="InterPro" id="IPR036568">
    <property type="entry name" value="GGCT-like_sf"/>
</dbReference>
<dbReference type="AlphaFoldDB" id="A0A6L8W4D4"/>
<evidence type="ECO:0000256" key="2">
    <source>
        <dbReference type="ARBA" id="ARBA00023239"/>
    </source>
</evidence>
<reference evidence="3 4" key="1">
    <citation type="submission" date="2019-12" db="EMBL/GenBank/DDBJ databases">
        <title>Snethiella sp. nov. sp. isolated from sea sand.</title>
        <authorList>
            <person name="Kim J."/>
            <person name="Jeong S.E."/>
            <person name="Jung H.S."/>
            <person name="Jeon C.O."/>
        </authorList>
    </citation>
    <scope>NUCLEOTIDE SEQUENCE [LARGE SCALE GENOMIC DNA]</scope>
    <source>
        <strain evidence="3 4">DP05</strain>
    </source>
</reference>
<name>A0A6L8W4D4_9PROT</name>
<accession>A0A6L8W4D4</accession>
<dbReference type="InterPro" id="IPR006840">
    <property type="entry name" value="ChaC"/>
</dbReference>
<dbReference type="GO" id="GO:0061928">
    <property type="term" value="F:glutathione specific gamma-glutamylcyclotransferase activity"/>
    <property type="evidence" value="ECO:0007669"/>
    <property type="project" value="UniProtKB-EC"/>
</dbReference>
<dbReference type="Gene3D" id="3.10.490.10">
    <property type="entry name" value="Gamma-glutamyl cyclotransferase-like"/>
    <property type="match status" value="1"/>
</dbReference>
<keyword evidence="2" id="KW-0456">Lyase</keyword>
<dbReference type="PANTHER" id="PTHR12192">
    <property type="entry name" value="CATION TRANSPORT PROTEIN CHAC-RELATED"/>
    <property type="match status" value="1"/>
</dbReference>
<dbReference type="PANTHER" id="PTHR12192:SF2">
    <property type="entry name" value="GLUTATHIONE-SPECIFIC GAMMA-GLUTAMYLCYCLOTRANSFERASE 2"/>
    <property type="match status" value="1"/>
</dbReference>
<dbReference type="CDD" id="cd06661">
    <property type="entry name" value="GGCT_like"/>
    <property type="match status" value="1"/>
</dbReference>
<dbReference type="EMBL" id="WTUW01000001">
    <property type="protein sequence ID" value="MZR29951.1"/>
    <property type="molecule type" value="Genomic_DNA"/>
</dbReference>
<evidence type="ECO:0000313" key="3">
    <source>
        <dbReference type="EMBL" id="MZR29951.1"/>
    </source>
</evidence>
<dbReference type="Proteomes" id="UP000476030">
    <property type="component" value="Unassembled WGS sequence"/>
</dbReference>
<evidence type="ECO:0000256" key="1">
    <source>
        <dbReference type="ARBA" id="ARBA00012344"/>
    </source>
</evidence>
<keyword evidence="4" id="KW-1185">Reference proteome</keyword>